<dbReference type="GO" id="GO:0005694">
    <property type="term" value="C:chromosome"/>
    <property type="evidence" value="ECO:0007669"/>
    <property type="project" value="TreeGrafter"/>
</dbReference>
<reference evidence="7" key="1">
    <citation type="submission" date="2020-11" db="EMBL/GenBank/DDBJ databases">
        <authorList>
            <consortium name="DOE Joint Genome Institute"/>
            <person name="Ahrendt S."/>
            <person name="Riley R."/>
            <person name="Andreopoulos W."/>
            <person name="Labutti K."/>
            <person name="Pangilinan J."/>
            <person name="Ruiz-Duenas F.J."/>
            <person name="Barrasa J.M."/>
            <person name="Sanchez-Garcia M."/>
            <person name="Camarero S."/>
            <person name="Miyauchi S."/>
            <person name="Serrano A."/>
            <person name="Linde D."/>
            <person name="Babiker R."/>
            <person name="Drula E."/>
            <person name="Ayuso-Fernandez I."/>
            <person name="Pacheco R."/>
            <person name="Padilla G."/>
            <person name="Ferreira P."/>
            <person name="Barriuso J."/>
            <person name="Kellner H."/>
            <person name="Castanera R."/>
            <person name="Alfaro M."/>
            <person name="Ramirez L."/>
            <person name="Pisabarro A.G."/>
            <person name="Kuo A."/>
            <person name="Tritt A."/>
            <person name="Lipzen A."/>
            <person name="He G."/>
            <person name="Yan M."/>
            <person name="Ng V."/>
            <person name="Cullen D."/>
            <person name="Martin F."/>
            <person name="Rosso M.-N."/>
            <person name="Henrissat B."/>
            <person name="Hibbett D."/>
            <person name="Martinez A.T."/>
            <person name="Grigoriev I.V."/>
        </authorList>
    </citation>
    <scope>NUCLEOTIDE SEQUENCE</scope>
    <source>
        <strain evidence="7">ATCC 90797</strain>
    </source>
</reference>
<dbReference type="EMBL" id="MU154649">
    <property type="protein sequence ID" value="KAF9490110.1"/>
    <property type="molecule type" value="Genomic_DNA"/>
</dbReference>
<keyword evidence="8" id="KW-1185">Reference proteome</keyword>
<dbReference type="GO" id="GO:0000724">
    <property type="term" value="P:double-strand break repair via homologous recombination"/>
    <property type="evidence" value="ECO:0007669"/>
    <property type="project" value="TreeGrafter"/>
</dbReference>
<evidence type="ECO:0000256" key="3">
    <source>
        <dbReference type="ARBA" id="ARBA00023235"/>
    </source>
</evidence>
<evidence type="ECO:0000256" key="5">
    <source>
        <dbReference type="ARBA" id="ARBA00034808"/>
    </source>
</evidence>
<dbReference type="PANTHER" id="PTHR13710">
    <property type="entry name" value="DNA HELICASE RECQ FAMILY MEMBER"/>
    <property type="match status" value="1"/>
</dbReference>
<dbReference type="EC" id="5.6.2.4" evidence="5"/>
<evidence type="ECO:0000256" key="2">
    <source>
        <dbReference type="ARBA" id="ARBA00023125"/>
    </source>
</evidence>
<dbReference type="Proteomes" id="UP000807025">
    <property type="component" value="Unassembled WGS sequence"/>
</dbReference>
<comment type="caution">
    <text evidence="7">The sequence shown here is derived from an EMBL/GenBank/DDBJ whole genome shotgun (WGS) entry which is preliminary data.</text>
</comment>
<dbReference type="GO" id="GO:0003677">
    <property type="term" value="F:DNA binding"/>
    <property type="evidence" value="ECO:0007669"/>
    <property type="project" value="UniProtKB-KW"/>
</dbReference>
<dbReference type="PROSITE" id="PS51192">
    <property type="entry name" value="HELICASE_ATP_BIND_1"/>
    <property type="match status" value="1"/>
</dbReference>
<protein>
    <recommendedName>
        <fullName evidence="5">DNA 3'-5' helicase</fullName>
        <ecNumber evidence="5">5.6.2.4</ecNumber>
    </recommendedName>
</protein>
<gene>
    <name evidence="7" type="ORF">BDN71DRAFT_1524508</name>
</gene>
<keyword evidence="3" id="KW-0413">Isomerase</keyword>
<organism evidence="7 8">
    <name type="scientific">Pleurotus eryngii</name>
    <name type="common">Boletus of the steppes</name>
    <dbReference type="NCBI Taxonomy" id="5323"/>
    <lineage>
        <taxon>Eukaryota</taxon>
        <taxon>Fungi</taxon>
        <taxon>Dikarya</taxon>
        <taxon>Basidiomycota</taxon>
        <taxon>Agaricomycotina</taxon>
        <taxon>Agaricomycetes</taxon>
        <taxon>Agaricomycetidae</taxon>
        <taxon>Agaricales</taxon>
        <taxon>Pleurotineae</taxon>
        <taxon>Pleurotaceae</taxon>
        <taxon>Pleurotus</taxon>
    </lineage>
</organism>
<dbReference type="GO" id="GO:0009378">
    <property type="term" value="F:four-way junction helicase activity"/>
    <property type="evidence" value="ECO:0007669"/>
    <property type="project" value="TreeGrafter"/>
</dbReference>
<evidence type="ECO:0000259" key="6">
    <source>
        <dbReference type="PROSITE" id="PS51192"/>
    </source>
</evidence>
<dbReference type="PANTHER" id="PTHR13710:SF105">
    <property type="entry name" value="ATP-DEPENDENT DNA HELICASE Q1"/>
    <property type="match status" value="1"/>
</dbReference>
<sequence>MVSTKKAKPCHIPTLQDKDHYVKQKPLSENDTCKLKSLLHDHFEWMPRSFQIDVIQVQLLGRDAIIHASTGCWAPFPSKAEGIHHYICFTPNRTARGVHTFKKEFSLAALAVSSNHDGCSPLVMKNILHGSHNIIILSPEMLLSRTFMDKILLVVVDEAYVISHWGARFRKQYGKLGKIHSFIQRGTPIITLSATLSCHVCCDVLTKLQFPKDGYISIDVGNDRPNISLAVRAIHNPMNTFANLKFVIPRGVEKADDIPLTYLYYCTEVMSQFRKEQGCNLLNVELVVQWRLLKKLSTFVQRAGRAARAPGRTGLAVLLVEKSVYGKVVGIADPKTELNTKGCK</sequence>
<name>A0A9P5ZP04_PLEER</name>
<dbReference type="InterPro" id="IPR011545">
    <property type="entry name" value="DEAD/DEAH_box_helicase_dom"/>
</dbReference>
<dbReference type="GO" id="GO:0005737">
    <property type="term" value="C:cytoplasm"/>
    <property type="evidence" value="ECO:0007669"/>
    <property type="project" value="TreeGrafter"/>
</dbReference>
<comment type="similarity">
    <text evidence="1">Belongs to the helicase family. RecQ subfamily.</text>
</comment>
<dbReference type="InterPro" id="IPR014001">
    <property type="entry name" value="Helicase_ATP-bd"/>
</dbReference>
<dbReference type="GO" id="GO:0043138">
    <property type="term" value="F:3'-5' DNA helicase activity"/>
    <property type="evidence" value="ECO:0007669"/>
    <property type="project" value="UniProtKB-EC"/>
</dbReference>
<dbReference type="Gene3D" id="3.40.50.300">
    <property type="entry name" value="P-loop containing nucleotide triphosphate hydrolases"/>
    <property type="match status" value="2"/>
</dbReference>
<accession>A0A9P5ZP04</accession>
<evidence type="ECO:0000313" key="8">
    <source>
        <dbReference type="Proteomes" id="UP000807025"/>
    </source>
</evidence>
<comment type="catalytic activity">
    <reaction evidence="4">
        <text>Couples ATP hydrolysis with the unwinding of duplex DNA by translocating in the 3'-5' direction.</text>
        <dbReference type="EC" id="5.6.2.4"/>
    </reaction>
</comment>
<dbReference type="SUPFAM" id="SSF52540">
    <property type="entry name" value="P-loop containing nucleoside triphosphate hydrolases"/>
    <property type="match status" value="1"/>
</dbReference>
<evidence type="ECO:0000256" key="4">
    <source>
        <dbReference type="ARBA" id="ARBA00034617"/>
    </source>
</evidence>
<dbReference type="InterPro" id="IPR027417">
    <property type="entry name" value="P-loop_NTPase"/>
</dbReference>
<dbReference type="Pfam" id="PF00270">
    <property type="entry name" value="DEAD"/>
    <property type="match status" value="1"/>
</dbReference>
<proteinExistence type="inferred from homology"/>
<dbReference type="AlphaFoldDB" id="A0A9P5ZP04"/>
<evidence type="ECO:0000256" key="1">
    <source>
        <dbReference type="ARBA" id="ARBA00005446"/>
    </source>
</evidence>
<dbReference type="GO" id="GO:0005524">
    <property type="term" value="F:ATP binding"/>
    <property type="evidence" value="ECO:0007669"/>
    <property type="project" value="InterPro"/>
</dbReference>
<keyword evidence="2" id="KW-0238">DNA-binding</keyword>
<dbReference type="OrthoDB" id="10261556at2759"/>
<evidence type="ECO:0000313" key="7">
    <source>
        <dbReference type="EMBL" id="KAF9490110.1"/>
    </source>
</evidence>
<feature type="domain" description="Helicase ATP-binding" evidence="6">
    <location>
        <begin position="55"/>
        <end position="214"/>
    </location>
</feature>